<comment type="subcellular location">
    <subcellularLocation>
        <location evidence="11">Cytoplasm</location>
    </subcellularLocation>
</comment>
<dbReference type="GO" id="GO:0071333">
    <property type="term" value="P:cellular response to glucose stimulus"/>
    <property type="evidence" value="ECO:0007669"/>
    <property type="project" value="TreeGrafter"/>
</dbReference>
<evidence type="ECO:0000256" key="11">
    <source>
        <dbReference type="HAMAP-Rule" id="MF_00452"/>
    </source>
</evidence>
<feature type="binding site" evidence="11">
    <location>
        <position position="84"/>
    </location>
    <ligand>
        <name>substrate</name>
    </ligand>
</feature>
<evidence type="ECO:0000256" key="5">
    <source>
        <dbReference type="ARBA" id="ARBA00022723"/>
    </source>
</evidence>
<evidence type="ECO:0000256" key="2">
    <source>
        <dbReference type="ARBA" id="ARBA00005796"/>
    </source>
</evidence>
<evidence type="ECO:0000256" key="7">
    <source>
        <dbReference type="ARBA" id="ARBA00022793"/>
    </source>
</evidence>
<keyword evidence="7 11" id="KW-0210">Decarboxylase</keyword>
<dbReference type="InterPro" id="IPR008210">
    <property type="entry name" value="PEP_carboxykinase_N"/>
</dbReference>
<dbReference type="GO" id="GO:0006107">
    <property type="term" value="P:oxaloacetate metabolic process"/>
    <property type="evidence" value="ECO:0007669"/>
    <property type="project" value="TreeGrafter"/>
</dbReference>
<comment type="catalytic activity">
    <reaction evidence="11">
        <text>oxaloacetate + GTP = phosphoenolpyruvate + GDP + CO2</text>
        <dbReference type="Rhea" id="RHEA:10388"/>
        <dbReference type="ChEBI" id="CHEBI:16452"/>
        <dbReference type="ChEBI" id="CHEBI:16526"/>
        <dbReference type="ChEBI" id="CHEBI:37565"/>
        <dbReference type="ChEBI" id="CHEBI:58189"/>
        <dbReference type="ChEBI" id="CHEBI:58702"/>
        <dbReference type="EC" id="4.1.1.32"/>
    </reaction>
</comment>
<protein>
    <recommendedName>
        <fullName evidence="11">Phosphoenolpyruvate carboxykinase [GTP]</fullName>
        <shortName evidence="11">PEP carboxykinase</shortName>
        <shortName evidence="11">PEPCK</shortName>
        <ecNumber evidence="11">4.1.1.32</ecNumber>
    </recommendedName>
    <alternativeName>
        <fullName evidence="11">GTP-dependent phosphoenolpyruvate carboxykinase</fullName>
        <shortName evidence="11">GTP-PEPCK</shortName>
    </alternativeName>
</protein>
<feature type="binding site" evidence="11">
    <location>
        <begin position="401"/>
        <end position="403"/>
    </location>
    <ligand>
        <name>substrate</name>
    </ligand>
</feature>
<evidence type="ECO:0000259" key="12">
    <source>
        <dbReference type="Pfam" id="PF00821"/>
    </source>
</evidence>
<dbReference type="GO" id="GO:0042594">
    <property type="term" value="P:response to starvation"/>
    <property type="evidence" value="ECO:0007669"/>
    <property type="project" value="TreeGrafter"/>
</dbReference>
<evidence type="ECO:0000256" key="1">
    <source>
        <dbReference type="ARBA" id="ARBA00004742"/>
    </source>
</evidence>
<feature type="domain" description="Phosphoenolpyruvate carboxykinase C-terminal P-loop" evidence="12">
    <location>
        <begin position="250"/>
        <end position="620"/>
    </location>
</feature>
<dbReference type="OrthoDB" id="9758871at2"/>
<dbReference type="GO" id="GO:0005829">
    <property type="term" value="C:cytosol"/>
    <property type="evidence" value="ECO:0007669"/>
    <property type="project" value="TreeGrafter"/>
</dbReference>
<dbReference type="Proteomes" id="UP001152876">
    <property type="component" value="Unassembled WGS sequence"/>
</dbReference>
<evidence type="ECO:0000313" key="15">
    <source>
        <dbReference type="Proteomes" id="UP001152876"/>
    </source>
</evidence>
<dbReference type="Gene3D" id="3.40.449.10">
    <property type="entry name" value="Phosphoenolpyruvate Carboxykinase, domain 1"/>
    <property type="match status" value="1"/>
</dbReference>
<keyword evidence="9 11" id="KW-0464">Manganese</keyword>
<feature type="binding site" evidence="11">
    <location>
        <position position="403"/>
    </location>
    <ligand>
        <name>GTP</name>
        <dbReference type="ChEBI" id="CHEBI:37565"/>
    </ligand>
</feature>
<keyword evidence="8 11" id="KW-0342">GTP-binding</keyword>
<dbReference type="Gene3D" id="3.90.228.20">
    <property type="match status" value="1"/>
</dbReference>
<keyword evidence="10 11" id="KW-0456">Lyase</keyword>
<dbReference type="CDD" id="cd00819">
    <property type="entry name" value="PEPCK_GTP"/>
    <property type="match status" value="1"/>
</dbReference>
<dbReference type="InterPro" id="IPR008209">
    <property type="entry name" value="PEP_carboxykinase_GTP"/>
</dbReference>
<dbReference type="PANTHER" id="PTHR11561:SF0">
    <property type="entry name" value="PHOSPHOENOLPYRUVATE CARBOXYKINASE [GTP]-RELATED"/>
    <property type="match status" value="1"/>
</dbReference>
<feature type="active site" evidence="11">
    <location>
        <position position="278"/>
    </location>
</feature>
<dbReference type="GO" id="GO:0046327">
    <property type="term" value="P:glycerol biosynthetic process from pyruvate"/>
    <property type="evidence" value="ECO:0007669"/>
    <property type="project" value="TreeGrafter"/>
</dbReference>
<evidence type="ECO:0000256" key="8">
    <source>
        <dbReference type="ARBA" id="ARBA00023134"/>
    </source>
</evidence>
<dbReference type="GO" id="GO:0019543">
    <property type="term" value="P:propionate catabolic process"/>
    <property type="evidence" value="ECO:0007669"/>
    <property type="project" value="TreeGrafter"/>
</dbReference>
<feature type="binding site" evidence="11">
    <location>
        <position position="304"/>
    </location>
    <ligand>
        <name>Mn(2+)</name>
        <dbReference type="ChEBI" id="CHEBI:29035"/>
    </ligand>
</feature>
<feature type="binding site" evidence="11">
    <location>
        <position position="276"/>
    </location>
    <ligand>
        <name>substrate</name>
    </ligand>
</feature>
<evidence type="ECO:0000256" key="10">
    <source>
        <dbReference type="ARBA" id="ARBA00023239"/>
    </source>
</evidence>
<dbReference type="GO" id="GO:0006094">
    <property type="term" value="P:gluconeogenesis"/>
    <property type="evidence" value="ECO:0007669"/>
    <property type="project" value="UniProtKB-UniRule"/>
</dbReference>
<feature type="binding site" evidence="11">
    <location>
        <begin position="225"/>
        <end position="227"/>
    </location>
    <ligand>
        <name>substrate</name>
    </ligand>
</feature>
<dbReference type="PANTHER" id="PTHR11561">
    <property type="entry name" value="PHOSPHOENOLPYRUVATE CARBOXYKINASE"/>
    <property type="match status" value="1"/>
</dbReference>
<dbReference type="GO" id="GO:0030145">
    <property type="term" value="F:manganese ion binding"/>
    <property type="evidence" value="ECO:0007669"/>
    <property type="project" value="UniProtKB-UniRule"/>
</dbReference>
<dbReference type="GO" id="GO:0033993">
    <property type="term" value="P:response to lipid"/>
    <property type="evidence" value="ECO:0007669"/>
    <property type="project" value="TreeGrafter"/>
</dbReference>
<proteinExistence type="inferred from homology"/>
<comment type="pathway">
    <text evidence="1 11">Carbohydrate biosynthesis; gluconeogenesis.</text>
</comment>
<comment type="cofactor">
    <cofactor evidence="11">
        <name>Mn(2+)</name>
        <dbReference type="ChEBI" id="CHEBI:29035"/>
    </cofactor>
    <text evidence="11">Binds 1 Mn(2+) ion per subunit.</text>
</comment>
<dbReference type="FunFam" id="3.40.449.10:FF:000005">
    <property type="entry name" value="Phosphoenolpyruvate carboxykinase [GTP]"/>
    <property type="match status" value="1"/>
</dbReference>
<dbReference type="EMBL" id="AOGK01000002">
    <property type="protein sequence ID" value="MDG5974225.1"/>
    <property type="molecule type" value="Genomic_DNA"/>
</dbReference>
<name>A0A9X4S7K9_9BURK</name>
<organism evidence="14 15">
    <name type="scientific">Hydrogenophaga taeniospiralis CCUG 15921</name>
    <dbReference type="NCBI Taxonomy" id="1281780"/>
    <lineage>
        <taxon>Bacteria</taxon>
        <taxon>Pseudomonadati</taxon>
        <taxon>Pseudomonadota</taxon>
        <taxon>Betaproteobacteria</taxon>
        <taxon>Burkholderiales</taxon>
        <taxon>Comamonadaceae</taxon>
        <taxon>Hydrogenophaga</taxon>
    </lineage>
</organism>
<feature type="binding site" evidence="11">
    <location>
        <position position="234"/>
    </location>
    <ligand>
        <name>Mn(2+)</name>
        <dbReference type="ChEBI" id="CHEBI:29035"/>
    </ligand>
</feature>
<dbReference type="Pfam" id="PF17297">
    <property type="entry name" value="PEPCK_N"/>
    <property type="match status" value="1"/>
</dbReference>
<evidence type="ECO:0000313" key="14">
    <source>
        <dbReference type="EMBL" id="MDG5974225.1"/>
    </source>
</evidence>
<evidence type="ECO:0000256" key="4">
    <source>
        <dbReference type="ARBA" id="ARBA00022432"/>
    </source>
</evidence>
<dbReference type="PIRSF" id="PIRSF001348">
    <property type="entry name" value="PEP_carboxykinase_GTP"/>
    <property type="match status" value="1"/>
</dbReference>
<dbReference type="InterPro" id="IPR018091">
    <property type="entry name" value="PEP_carboxykin_GTP_CS"/>
</dbReference>
<comment type="subunit">
    <text evidence="3 11">Monomer.</text>
</comment>
<dbReference type="PROSITE" id="PS00505">
    <property type="entry name" value="PEPCK_GTP"/>
    <property type="match status" value="1"/>
</dbReference>
<keyword evidence="5 11" id="KW-0479">Metal-binding</keyword>
<comment type="similarity">
    <text evidence="2 11">Belongs to the phosphoenolpyruvate carboxykinase [GTP] family.</text>
</comment>
<evidence type="ECO:0000256" key="9">
    <source>
        <dbReference type="ARBA" id="ARBA00023211"/>
    </source>
</evidence>
<feature type="binding site" evidence="11">
    <location>
        <begin position="277"/>
        <end position="282"/>
    </location>
    <ligand>
        <name>GTP</name>
        <dbReference type="ChEBI" id="CHEBI:37565"/>
    </ligand>
</feature>
<feature type="binding site" evidence="11">
    <location>
        <position position="254"/>
    </location>
    <ligand>
        <name>Mn(2+)</name>
        <dbReference type="ChEBI" id="CHEBI:29035"/>
    </ligand>
</feature>
<feature type="binding site" evidence="11">
    <location>
        <position position="434"/>
    </location>
    <ligand>
        <name>GTP</name>
        <dbReference type="ChEBI" id="CHEBI:37565"/>
    </ligand>
</feature>
<dbReference type="SUPFAM" id="SSF68923">
    <property type="entry name" value="PEP carboxykinase N-terminal domain"/>
    <property type="match status" value="1"/>
</dbReference>
<evidence type="ECO:0000256" key="3">
    <source>
        <dbReference type="ARBA" id="ARBA00011245"/>
    </source>
</evidence>
<dbReference type="AlphaFoldDB" id="A0A9X4S7K9"/>
<evidence type="ECO:0000259" key="13">
    <source>
        <dbReference type="Pfam" id="PF17297"/>
    </source>
</evidence>
<feature type="domain" description="Phosphoenolpyruvate carboxykinase GTP-utilising N-terminal" evidence="13">
    <location>
        <begin position="25"/>
        <end position="246"/>
    </location>
</feature>
<comment type="function">
    <text evidence="11">Catalyzes the conversion of oxaloacetate (OAA) to phosphoenolpyruvate (PEP), the rate-limiting step in the metabolic pathway that produces glucose from lactate and other precursors derived from the citric acid cycle.</text>
</comment>
<dbReference type="InterPro" id="IPR035078">
    <property type="entry name" value="PEP_carboxykinase_GTP_N"/>
</dbReference>
<sequence>MNSPAMQGLNLNQPAYVKNARLVAWVADMAALCKPDAIYWCDGSEAEYQRLCQQLVDAGTFKKLNPAKRPNSFLACSDPSDVARVEDRTYICSEKKEDAGPTNNWMAPAEMRQTLQPLFDGCMKGRTMYVVPFSMGPLGSHIAHIGVELTDSPYVVVNQKLMTRMGKAVYDVLGTDGEFVPCMHTVGAPLAEGQKDTTSWPCNPTVKYIVHYPETREIWSYGSGYGGNALLGKKCLALRIASNMGRDQGWLAEHMLILGVTNPQGKKYHVAAAFPSACGKTNFSMLVPPEAGFAGWKVTTIGDDIAWIKPHADGKMYAINPEAGYFGVAPGTNMHTNPNCMRSLDKDVIFTNVALTDDGDVWWEGMEKDTGTLPDHLIDWQGKDWTPAIAKETGAKAAHPNSRFTVAATNNPALDPQWDDANGVAIDAFIFGGRRSTTVPLVTEARTWMEGVYMAATMGSETTAAAFGAQGVVRRDPFAMLPFCGYNMSDYFQHWLDMEHKLEESGHTLPKIFCVNWFRKNAEGKFVWPGYGDNMRVLKWMIDRLEGQAQGTDTMFGIAPNYAELNWTGLDFSAEQFKTVTSIDKAAWVEELKLHDAHFEQLAYHLPQALVDTKVELQKRLASLA</sequence>
<comment type="caution">
    <text evidence="14">The sequence shown here is derived from an EMBL/GenBank/DDBJ whole genome shotgun (WGS) entry which is preliminary data.</text>
</comment>
<accession>A0A9X4S7K9</accession>
<dbReference type="SUPFAM" id="SSF53795">
    <property type="entry name" value="PEP carboxykinase-like"/>
    <property type="match status" value="1"/>
</dbReference>
<dbReference type="GO" id="GO:0004613">
    <property type="term" value="F:phosphoenolpyruvate carboxykinase (GTP) activity"/>
    <property type="evidence" value="ECO:0007669"/>
    <property type="project" value="UniProtKB-UniRule"/>
</dbReference>
<dbReference type="GO" id="GO:0005525">
    <property type="term" value="F:GTP binding"/>
    <property type="evidence" value="ECO:0007669"/>
    <property type="project" value="UniProtKB-UniRule"/>
</dbReference>
<dbReference type="NCBIfam" id="NF003253">
    <property type="entry name" value="PRK04210.1"/>
    <property type="match status" value="1"/>
</dbReference>
<dbReference type="Pfam" id="PF00821">
    <property type="entry name" value="PEPCK_GTP"/>
    <property type="match status" value="1"/>
</dbReference>
<dbReference type="InterPro" id="IPR035077">
    <property type="entry name" value="PEP_carboxykinase_GTP_C"/>
</dbReference>
<evidence type="ECO:0000256" key="6">
    <source>
        <dbReference type="ARBA" id="ARBA00022741"/>
    </source>
</evidence>
<dbReference type="EC" id="4.1.1.32" evidence="11"/>
<dbReference type="RefSeq" id="WP_068170250.1">
    <property type="nucleotide sequence ID" value="NZ_AOGK01000002.1"/>
</dbReference>
<dbReference type="HAMAP" id="MF_00452">
    <property type="entry name" value="PEPCK_GTP"/>
    <property type="match status" value="1"/>
</dbReference>
<keyword evidence="11" id="KW-0963">Cytoplasm</keyword>
<gene>
    <name evidence="11" type="primary">pckG</name>
    <name evidence="14" type="ORF">H010_03122</name>
</gene>
<keyword evidence="4 11" id="KW-0312">Gluconeogenesis</keyword>
<dbReference type="InterPro" id="IPR013035">
    <property type="entry name" value="PEP_carboxykinase_C"/>
</dbReference>
<keyword evidence="15" id="KW-1185">Reference proteome</keyword>
<dbReference type="Gene3D" id="2.170.8.10">
    <property type="entry name" value="Phosphoenolpyruvate Carboxykinase, domain 2"/>
    <property type="match status" value="1"/>
</dbReference>
<feature type="binding site" evidence="11">
    <location>
        <begin position="531"/>
        <end position="534"/>
    </location>
    <ligand>
        <name>GTP</name>
        <dbReference type="ChEBI" id="CHEBI:37565"/>
    </ligand>
</feature>
<reference evidence="14" key="1">
    <citation type="submission" date="2013-01" db="EMBL/GenBank/DDBJ databases">
        <title>Genome draft of Hydrogenophaga taeniospiralis 2K1.</title>
        <authorList>
            <person name="Gomila M."/>
            <person name="Lalucat J."/>
        </authorList>
    </citation>
    <scope>NUCLEOTIDE SEQUENCE</scope>
    <source>
        <strain evidence="14">CCUG 15921</strain>
    </source>
</reference>
<keyword evidence="6 11" id="KW-0547">Nucleotide-binding</keyword>